<dbReference type="Pfam" id="PF13691">
    <property type="entry name" value="Lactamase_B_4"/>
    <property type="match status" value="1"/>
</dbReference>
<gene>
    <name evidence="13" type="ORF">PMAYCL1PPCAC_21021</name>
</gene>
<dbReference type="SUPFAM" id="SSF56281">
    <property type="entry name" value="Metallo-hydrolase/oxidoreductase"/>
    <property type="match status" value="2"/>
</dbReference>
<dbReference type="InterPro" id="IPR027794">
    <property type="entry name" value="tRNase_Z_dom"/>
</dbReference>
<dbReference type="GO" id="GO:0042781">
    <property type="term" value="F:3'-tRNA processing endoribonuclease activity"/>
    <property type="evidence" value="ECO:0007669"/>
    <property type="project" value="UniProtKB-EC"/>
</dbReference>
<dbReference type="SMART" id="SM00849">
    <property type="entry name" value="Lactamase_B"/>
    <property type="match status" value="1"/>
</dbReference>
<dbReference type="Pfam" id="PF12706">
    <property type="entry name" value="Lactamase_B_2"/>
    <property type="match status" value="1"/>
</dbReference>
<dbReference type="CDD" id="cd07718">
    <property type="entry name" value="RNaseZ_ELAC1_ELAC2-C-term-like_MBL-fold"/>
    <property type="match status" value="1"/>
</dbReference>
<evidence type="ECO:0000256" key="8">
    <source>
        <dbReference type="ARBA" id="ARBA00022759"/>
    </source>
</evidence>
<keyword evidence="8" id="KW-0255">Endonuclease</keyword>
<dbReference type="Gene3D" id="3.60.15.10">
    <property type="entry name" value="Ribonuclease Z/Hydroxyacylglutathione hydrolase-like"/>
    <property type="match status" value="2"/>
</dbReference>
<proteinExistence type="inferred from homology"/>
<organism evidence="13 14">
    <name type="scientific">Pristionchus mayeri</name>
    <dbReference type="NCBI Taxonomy" id="1317129"/>
    <lineage>
        <taxon>Eukaryota</taxon>
        <taxon>Metazoa</taxon>
        <taxon>Ecdysozoa</taxon>
        <taxon>Nematoda</taxon>
        <taxon>Chromadorea</taxon>
        <taxon>Rhabditida</taxon>
        <taxon>Rhabditina</taxon>
        <taxon>Diplogasteromorpha</taxon>
        <taxon>Diplogasteroidea</taxon>
        <taxon>Neodiplogasteridae</taxon>
        <taxon>Pristionchus</taxon>
    </lineage>
</organism>
<dbReference type="InterPro" id="IPR001279">
    <property type="entry name" value="Metallo-B-lactamas"/>
</dbReference>
<evidence type="ECO:0000256" key="11">
    <source>
        <dbReference type="SAM" id="MobiDB-lite"/>
    </source>
</evidence>
<keyword evidence="10" id="KW-0862">Zinc</keyword>
<evidence type="ECO:0000256" key="9">
    <source>
        <dbReference type="ARBA" id="ARBA00022801"/>
    </source>
</evidence>
<keyword evidence="9" id="KW-0378">Hydrolase</keyword>
<comment type="cofactor">
    <cofactor evidence="2">
        <name>Zn(2+)</name>
        <dbReference type="ChEBI" id="CHEBI:29105"/>
    </cofactor>
</comment>
<dbReference type="EC" id="3.1.26.11" evidence="4"/>
<dbReference type="Proteomes" id="UP001328107">
    <property type="component" value="Unassembled WGS sequence"/>
</dbReference>
<evidence type="ECO:0000256" key="5">
    <source>
        <dbReference type="ARBA" id="ARBA00022694"/>
    </source>
</evidence>
<keyword evidence="5" id="KW-0819">tRNA processing</keyword>
<dbReference type="FunFam" id="3.60.15.10:FF:000135">
    <property type="entry name" value="Ribonuclease Z"/>
    <property type="match status" value="1"/>
</dbReference>
<evidence type="ECO:0000313" key="13">
    <source>
        <dbReference type="EMBL" id="GMR50826.1"/>
    </source>
</evidence>
<evidence type="ECO:0000256" key="7">
    <source>
        <dbReference type="ARBA" id="ARBA00022723"/>
    </source>
</evidence>
<keyword evidence="14" id="KW-1185">Reference proteome</keyword>
<dbReference type="PANTHER" id="PTHR12553">
    <property type="entry name" value="ZINC PHOSPHODIESTERASE ELAC PROTEIN 2"/>
    <property type="match status" value="1"/>
</dbReference>
<keyword evidence="7" id="KW-0479">Metal-binding</keyword>
<evidence type="ECO:0000313" key="14">
    <source>
        <dbReference type="Proteomes" id="UP001328107"/>
    </source>
</evidence>
<dbReference type="AlphaFoldDB" id="A0AAN5CTZ3"/>
<dbReference type="GO" id="GO:1990180">
    <property type="term" value="P:mitochondrial tRNA 3'-end processing"/>
    <property type="evidence" value="ECO:0007669"/>
    <property type="project" value="TreeGrafter"/>
</dbReference>
<dbReference type="InterPro" id="IPR047151">
    <property type="entry name" value="RNZ2-like"/>
</dbReference>
<dbReference type="GO" id="GO:0046872">
    <property type="term" value="F:metal ion binding"/>
    <property type="evidence" value="ECO:0007669"/>
    <property type="project" value="UniProtKB-KW"/>
</dbReference>
<dbReference type="PANTHER" id="PTHR12553:SF49">
    <property type="entry name" value="ZINC PHOSPHODIESTERASE ELAC PROTEIN 2"/>
    <property type="match status" value="1"/>
</dbReference>
<evidence type="ECO:0000256" key="6">
    <source>
        <dbReference type="ARBA" id="ARBA00022722"/>
    </source>
</evidence>
<name>A0AAN5CTZ3_9BILA</name>
<evidence type="ECO:0000259" key="12">
    <source>
        <dbReference type="SMART" id="SM00849"/>
    </source>
</evidence>
<evidence type="ECO:0000256" key="1">
    <source>
        <dbReference type="ARBA" id="ARBA00000402"/>
    </source>
</evidence>
<accession>A0AAN5CTZ3</accession>
<comment type="caution">
    <text evidence="13">The sequence shown here is derived from an EMBL/GenBank/DDBJ whole genome shotgun (WGS) entry which is preliminary data.</text>
</comment>
<comment type="similarity">
    <text evidence="3">Belongs to the RNase Z family.</text>
</comment>
<feature type="region of interest" description="Disordered" evidence="11">
    <location>
        <begin position="876"/>
        <end position="896"/>
    </location>
</feature>
<sequence>IHRVRLSLLGYMQQSAKLLGEAAALRLLQAPHLKLWCTPTTVSVKRLYATKEFKEAAAESQVDREIEDIRGRVKGYTKQLRKHVTSSYKFRELQTSISTLNLSMSDAQQRKNAAAANENSLANSPGHVSIEVLSNGTTQMAPCVAIRTPLKTYLFNAPEGTTRFLPALRLKPNNIFDVFITRAVWENISGISSILLAKMEGSQLPTRLHGASNIKSFLECIRPFQDSDFGSVKYPSLKQRDPDDPIQYPSTVEECTLATHNSYEDAGLKIHYIPLLPDQNTPNNTTRRSTTDVAYFIEMKKSPRKIDPVKLMEMGVPKGPLIGKLKSGESITLPNGTEVKPEDVFTDDSDDASEKKRLLIVDAADEGYARSLSESTIIRSFSGPDASERIDFVVHLTPEKVLKTPEYERWARELGSQCKHIVTNGSGPVVPHIDSMYKNARLLHELQPALFDELRPRGWRGIISQEADLGVEEDLWLRAAPLQRWHMRKLKREEPIVLDLKEVETTGERVGQEWRNAASEEMLAAKEAASALGASATSDSSFPRVTFLGTSSATPSKYRNVSGYLLETSSSSAFLVDVGESSYGQLRVLLDDDVCEELMVNLHAVFITHAHQDHMNGLYTVIEKRRDAFMKKGLAYIPLVLVCNKNVIKPLRSYTHCFEDLERYVKVVDLATSLQVASHNAHWSPSSPKRTRIDNWVPAPTTMEIVPKIPSGFYDKEKWGLEGVKAVQVHHTRMANAFVFSTTDEKKIVFSGDTKPCELLVEHGMDADLLIHEATFEDGQEHEAFRKKHSTMGQAVEIAEKMRAKHCILSHFSARYPKVPPLPAYLDEKKIGVAMDGLRVGFDRLSLVPLMTPIYRHVYSEELFVCEVKKFQKDLKKADKTTTNENENDKIKSVRA</sequence>
<evidence type="ECO:0000256" key="10">
    <source>
        <dbReference type="ARBA" id="ARBA00022833"/>
    </source>
</evidence>
<dbReference type="EMBL" id="BTRK01000004">
    <property type="protein sequence ID" value="GMR50826.1"/>
    <property type="molecule type" value="Genomic_DNA"/>
</dbReference>
<feature type="domain" description="Metallo-beta-lactamase" evidence="12">
    <location>
        <begin position="560"/>
        <end position="811"/>
    </location>
</feature>
<reference evidence="14" key="1">
    <citation type="submission" date="2022-10" db="EMBL/GenBank/DDBJ databases">
        <title>Genome assembly of Pristionchus species.</title>
        <authorList>
            <person name="Yoshida K."/>
            <person name="Sommer R.J."/>
        </authorList>
    </citation>
    <scope>NUCLEOTIDE SEQUENCE [LARGE SCALE GENOMIC DNA]</scope>
    <source>
        <strain evidence="14">RS5460</strain>
    </source>
</reference>
<evidence type="ECO:0000256" key="4">
    <source>
        <dbReference type="ARBA" id="ARBA00012477"/>
    </source>
</evidence>
<evidence type="ECO:0000256" key="2">
    <source>
        <dbReference type="ARBA" id="ARBA00001947"/>
    </source>
</evidence>
<keyword evidence="6" id="KW-0540">Nuclease</keyword>
<feature type="region of interest" description="Disordered" evidence="11">
    <location>
        <begin position="327"/>
        <end position="349"/>
    </location>
</feature>
<feature type="non-terminal residue" evidence="13">
    <location>
        <position position="1"/>
    </location>
</feature>
<dbReference type="GO" id="GO:0005739">
    <property type="term" value="C:mitochondrion"/>
    <property type="evidence" value="ECO:0007669"/>
    <property type="project" value="TreeGrafter"/>
</dbReference>
<evidence type="ECO:0000256" key="3">
    <source>
        <dbReference type="ARBA" id="ARBA00007823"/>
    </source>
</evidence>
<dbReference type="InterPro" id="IPR036866">
    <property type="entry name" value="RibonucZ/Hydroxyglut_hydro"/>
</dbReference>
<comment type="catalytic activity">
    <reaction evidence="1">
        <text>Endonucleolytic cleavage of RNA, removing extra 3' nucleotides from tRNA precursor, generating 3' termini of tRNAs. A 3'-hydroxy group is left at the tRNA terminus and a 5'-phosphoryl group is left at the trailer molecule.</text>
        <dbReference type="EC" id="3.1.26.11"/>
    </reaction>
</comment>
<protein>
    <recommendedName>
        <fullName evidence="4">ribonuclease Z</fullName>
        <ecNumber evidence="4">3.1.26.11</ecNumber>
    </recommendedName>
</protein>